<dbReference type="Proteomes" id="UP000194977">
    <property type="component" value="Unassembled WGS sequence"/>
</dbReference>
<evidence type="ECO:0000313" key="14">
    <source>
        <dbReference type="EMBL" id="OTQ10747.1"/>
    </source>
</evidence>
<dbReference type="InterPro" id="IPR003374">
    <property type="entry name" value="ApbE-like_sf"/>
</dbReference>
<dbReference type="OrthoDB" id="9778595at2"/>
<dbReference type="AlphaFoldDB" id="A0A242NJC8"/>
<evidence type="ECO:0000256" key="11">
    <source>
        <dbReference type="PIRNR" id="PIRNR006268"/>
    </source>
</evidence>
<dbReference type="EMBL" id="NART01000013">
    <property type="protein sequence ID" value="OTQ10747.1"/>
    <property type="molecule type" value="Genomic_DNA"/>
</dbReference>
<dbReference type="Gene3D" id="3.10.520.10">
    <property type="entry name" value="ApbE-like domains"/>
    <property type="match status" value="1"/>
</dbReference>
<protein>
    <recommendedName>
        <fullName evidence="3 11">FAD:protein FMN transferase</fullName>
        <ecNumber evidence="2 11">2.7.1.180</ecNumber>
    </recommendedName>
    <alternativeName>
        <fullName evidence="9 11">Flavin transferase</fullName>
    </alternativeName>
</protein>
<evidence type="ECO:0000256" key="3">
    <source>
        <dbReference type="ARBA" id="ARBA00016337"/>
    </source>
</evidence>
<evidence type="ECO:0000313" key="15">
    <source>
        <dbReference type="Proteomes" id="UP000194800"/>
    </source>
</evidence>
<keyword evidence="7 11" id="KW-0274">FAD</keyword>
<comment type="similarity">
    <text evidence="1 11">Belongs to the ApbE family.</text>
</comment>
<dbReference type="SUPFAM" id="SSF143631">
    <property type="entry name" value="ApbE-like"/>
    <property type="match status" value="1"/>
</dbReference>
<evidence type="ECO:0000256" key="5">
    <source>
        <dbReference type="ARBA" id="ARBA00022679"/>
    </source>
</evidence>
<dbReference type="PANTHER" id="PTHR30040">
    <property type="entry name" value="THIAMINE BIOSYNTHESIS LIPOPROTEIN APBE"/>
    <property type="match status" value="1"/>
</dbReference>
<evidence type="ECO:0000256" key="10">
    <source>
        <dbReference type="ARBA" id="ARBA00048540"/>
    </source>
</evidence>
<dbReference type="PIRSF" id="PIRSF006268">
    <property type="entry name" value="ApbE"/>
    <property type="match status" value="1"/>
</dbReference>
<evidence type="ECO:0000256" key="7">
    <source>
        <dbReference type="ARBA" id="ARBA00022827"/>
    </source>
</evidence>
<reference evidence="15 16" key="1">
    <citation type="submission" date="2017-03" db="EMBL/GenBank/DDBJ databases">
        <title>Comparative genomics of honeybee gut symbionts reveal geographically distinct and subgroup specific antibiotic resistance.</title>
        <authorList>
            <person name="Ludvigsen J."/>
            <person name="Porcellato D."/>
            <person name="Labee-Lund T.M."/>
            <person name="Amdam G.V."/>
            <person name="Rudi K."/>
        </authorList>
    </citation>
    <scope>NUCLEOTIDE SEQUENCE [LARGE SCALE GENOMIC DNA]</scope>
    <source>
        <strain evidence="13 16">A-7-12</strain>
        <strain evidence="14 15">A-9-12</strain>
    </source>
</reference>
<sequence length="307" mass="34438">MHQQKRFIHIMGTIIEIWLLDDNAEVLLDEAESRLIDYEHRFSANNSKSELMNINHNAGIKFVPVSADLFTLIRIGKIQSTIDNSFLNIAIGPLIQTWRIGFYDARYPSDTEIQQQLKLIDPNNIVLDESNNSVFLTQPGMAIDLGALAKGFFADKIIDFFKQQNAKAAFINLGGNVLTFGDCPFHDDGYWRIGIQNPFQPRGNVIIALKIKNQSVVTSGIYERTFNYNGKTYHHIFNSQTGYPVETDLASISIVSKNSLDGEIWTTQLYGASAEYAISAINKIPNIEGMIVTVNHEFACSDGLLIQ</sequence>
<comment type="catalytic activity">
    <reaction evidence="10 11">
        <text>L-threonyl-[protein] + FAD = FMN-L-threonyl-[protein] + AMP + H(+)</text>
        <dbReference type="Rhea" id="RHEA:36847"/>
        <dbReference type="Rhea" id="RHEA-COMP:11060"/>
        <dbReference type="Rhea" id="RHEA-COMP:11061"/>
        <dbReference type="ChEBI" id="CHEBI:15378"/>
        <dbReference type="ChEBI" id="CHEBI:30013"/>
        <dbReference type="ChEBI" id="CHEBI:57692"/>
        <dbReference type="ChEBI" id="CHEBI:74257"/>
        <dbReference type="ChEBI" id="CHEBI:456215"/>
        <dbReference type="EC" id="2.7.1.180"/>
    </reaction>
</comment>
<dbReference type="PANTHER" id="PTHR30040:SF2">
    <property type="entry name" value="FAD:PROTEIN FMN TRANSFERASE"/>
    <property type="match status" value="1"/>
</dbReference>
<keyword evidence="15" id="KW-1185">Reference proteome</keyword>
<keyword evidence="5 11" id="KW-0808">Transferase</keyword>
<comment type="cofactor">
    <cofactor evidence="12">
        <name>Mg(2+)</name>
        <dbReference type="ChEBI" id="CHEBI:18420"/>
    </cofactor>
    <cofactor evidence="12">
        <name>Mn(2+)</name>
        <dbReference type="ChEBI" id="CHEBI:29035"/>
    </cofactor>
    <text evidence="12">Magnesium. Can also use manganese.</text>
</comment>
<dbReference type="EC" id="2.7.1.180" evidence="2 11"/>
<evidence type="ECO:0000256" key="2">
    <source>
        <dbReference type="ARBA" id="ARBA00011955"/>
    </source>
</evidence>
<evidence type="ECO:0000313" key="16">
    <source>
        <dbReference type="Proteomes" id="UP000194977"/>
    </source>
</evidence>
<evidence type="ECO:0000256" key="9">
    <source>
        <dbReference type="ARBA" id="ARBA00031306"/>
    </source>
</evidence>
<feature type="binding site" evidence="12">
    <location>
        <position position="147"/>
    </location>
    <ligand>
        <name>Mg(2+)</name>
        <dbReference type="ChEBI" id="CHEBI:18420"/>
    </ligand>
</feature>
<dbReference type="GO" id="GO:0016740">
    <property type="term" value="F:transferase activity"/>
    <property type="evidence" value="ECO:0007669"/>
    <property type="project" value="UniProtKB-UniRule"/>
</dbReference>
<dbReference type="Proteomes" id="UP000194800">
    <property type="component" value="Unassembled WGS sequence"/>
</dbReference>
<evidence type="ECO:0000256" key="12">
    <source>
        <dbReference type="PIRSR" id="PIRSR006268-2"/>
    </source>
</evidence>
<keyword evidence="6 11" id="KW-0479">Metal-binding</keyword>
<dbReference type="InterPro" id="IPR024932">
    <property type="entry name" value="ApbE"/>
</dbReference>
<evidence type="ECO:0000256" key="4">
    <source>
        <dbReference type="ARBA" id="ARBA00022630"/>
    </source>
</evidence>
<dbReference type="GO" id="GO:0046872">
    <property type="term" value="F:metal ion binding"/>
    <property type="evidence" value="ECO:0007669"/>
    <property type="project" value="UniProtKB-UniRule"/>
</dbReference>
<keyword evidence="8 11" id="KW-0460">Magnesium</keyword>
<proteinExistence type="inferred from homology"/>
<name>A0A242NJC8_9GAMM</name>
<gene>
    <name evidence="14" type="ORF">B6C91_04680</name>
    <name evidence="13" type="ORF">B6D08_03930</name>
</gene>
<evidence type="ECO:0000313" key="13">
    <source>
        <dbReference type="EMBL" id="OTQ00485.1"/>
    </source>
</evidence>
<accession>A0A242NJC8</accession>
<evidence type="ECO:0000256" key="1">
    <source>
        <dbReference type="ARBA" id="ARBA00008282"/>
    </source>
</evidence>
<organism evidence="13 16">
    <name type="scientific">Gilliamella apicola</name>
    <dbReference type="NCBI Taxonomy" id="1196095"/>
    <lineage>
        <taxon>Bacteria</taxon>
        <taxon>Pseudomonadati</taxon>
        <taxon>Pseudomonadota</taxon>
        <taxon>Gammaproteobacteria</taxon>
        <taxon>Orbales</taxon>
        <taxon>Orbaceae</taxon>
        <taxon>Gilliamella</taxon>
    </lineage>
</organism>
<dbReference type="EMBL" id="NARP01000008">
    <property type="protein sequence ID" value="OTQ00485.1"/>
    <property type="molecule type" value="Genomic_DNA"/>
</dbReference>
<evidence type="ECO:0000256" key="8">
    <source>
        <dbReference type="ARBA" id="ARBA00022842"/>
    </source>
</evidence>
<evidence type="ECO:0000256" key="6">
    <source>
        <dbReference type="ARBA" id="ARBA00022723"/>
    </source>
</evidence>
<feature type="binding site" evidence="12">
    <location>
        <position position="267"/>
    </location>
    <ligand>
        <name>Mg(2+)</name>
        <dbReference type="ChEBI" id="CHEBI:18420"/>
    </ligand>
</feature>
<comment type="caution">
    <text evidence="13">The sequence shown here is derived from an EMBL/GenBank/DDBJ whole genome shotgun (WGS) entry which is preliminary data.</text>
</comment>
<dbReference type="Pfam" id="PF02424">
    <property type="entry name" value="ApbE"/>
    <property type="match status" value="1"/>
</dbReference>
<keyword evidence="4 11" id="KW-0285">Flavoprotein</keyword>